<proteinExistence type="inferred from homology"/>
<comment type="caution">
    <text evidence="3">The sequence shown here is derived from an EMBL/GenBank/DDBJ whole genome shotgun (WGS) entry which is preliminary data.</text>
</comment>
<dbReference type="EMBL" id="RCZC01000002">
    <property type="protein sequence ID" value="TPG54347.1"/>
    <property type="molecule type" value="Genomic_DNA"/>
</dbReference>
<dbReference type="RefSeq" id="WP_140849368.1">
    <property type="nucleotide sequence ID" value="NZ_RCZC01000002.1"/>
</dbReference>
<dbReference type="Proteomes" id="UP000319931">
    <property type="component" value="Unassembled WGS sequence"/>
</dbReference>
<dbReference type="GO" id="GO:0006006">
    <property type="term" value="P:glucose metabolic process"/>
    <property type="evidence" value="ECO:0007669"/>
    <property type="project" value="UniProtKB-KW"/>
</dbReference>
<dbReference type="PANTHER" id="PTHR30344">
    <property type="entry name" value="6-PHOSPHOGLUCONOLACTONASE-RELATED"/>
    <property type="match status" value="1"/>
</dbReference>
<dbReference type="PANTHER" id="PTHR30344:SF1">
    <property type="entry name" value="6-PHOSPHOGLUCONOLACTONASE"/>
    <property type="match status" value="1"/>
</dbReference>
<dbReference type="GO" id="GO:0017057">
    <property type="term" value="F:6-phosphogluconolactonase activity"/>
    <property type="evidence" value="ECO:0007669"/>
    <property type="project" value="TreeGrafter"/>
</dbReference>
<protein>
    <submittedName>
        <fullName evidence="3">Lactonase family protein</fullName>
    </submittedName>
</protein>
<evidence type="ECO:0000256" key="1">
    <source>
        <dbReference type="ARBA" id="ARBA00005564"/>
    </source>
</evidence>
<dbReference type="Pfam" id="PF10282">
    <property type="entry name" value="Lactonase"/>
    <property type="match status" value="1"/>
</dbReference>
<keyword evidence="4" id="KW-1185">Reference proteome</keyword>
<dbReference type="Gene3D" id="2.130.10.10">
    <property type="entry name" value="YVTN repeat-like/Quinoprotein amine dehydrogenase"/>
    <property type="match status" value="1"/>
</dbReference>
<keyword evidence="2" id="KW-0119">Carbohydrate metabolism</keyword>
<dbReference type="AlphaFoldDB" id="A0A502FXI4"/>
<dbReference type="InterPro" id="IPR019405">
    <property type="entry name" value="Lactonase_7-beta_prop"/>
</dbReference>
<organism evidence="3 4">
    <name type="scientific">Sphingomonas glacialis</name>
    <dbReference type="NCBI Taxonomy" id="658225"/>
    <lineage>
        <taxon>Bacteria</taxon>
        <taxon>Pseudomonadati</taxon>
        <taxon>Pseudomonadota</taxon>
        <taxon>Alphaproteobacteria</taxon>
        <taxon>Sphingomonadales</taxon>
        <taxon>Sphingomonadaceae</taxon>
        <taxon>Sphingomonas</taxon>
    </lineage>
</organism>
<evidence type="ECO:0000313" key="4">
    <source>
        <dbReference type="Proteomes" id="UP000319931"/>
    </source>
</evidence>
<sequence length="351" mass="37064">MSDARPPLCVAIGTYRGGGGAGVAALCRREDGSWQLGESYADAPNASFSVYGTRHGLHYIVDEAEAGRVGVHRHADQRWSKLASVEVEGAAPCHIALDPTETLLAVANYASGSVSLLRLDPDTGLPAGAVQVSANHGSGPNPARQEAPHAHWVGFSQDGRWLYQTDLGTDEILAFAIDPAGTLQPPQRAYRAAPGSGPRHLLLHPRLAHCAYLIGELDNRLSVLDRNDASFTLRDSISTLPEGWHGESILAHVAINQACDRLYVSNRGHDSIAVFSLDDRGLPTLLGHTATGGASPRHFLLLEAARCGIVAHEKAQTVTTLAIEPDGRLKPTGVSIAVPGAAYAFCPDPAG</sequence>
<dbReference type="InterPro" id="IPR015943">
    <property type="entry name" value="WD40/YVTN_repeat-like_dom_sf"/>
</dbReference>
<evidence type="ECO:0000313" key="3">
    <source>
        <dbReference type="EMBL" id="TPG54347.1"/>
    </source>
</evidence>
<name>A0A502FXI4_9SPHN</name>
<keyword evidence="2" id="KW-0313">Glucose metabolism</keyword>
<comment type="similarity">
    <text evidence="1">Belongs to the cycloisomerase 2 family.</text>
</comment>
<dbReference type="OrthoDB" id="9790815at2"/>
<dbReference type="InterPro" id="IPR011048">
    <property type="entry name" value="Haem_d1_sf"/>
</dbReference>
<evidence type="ECO:0000256" key="2">
    <source>
        <dbReference type="ARBA" id="ARBA00022526"/>
    </source>
</evidence>
<dbReference type="SUPFAM" id="SSF51004">
    <property type="entry name" value="C-terminal (heme d1) domain of cytochrome cd1-nitrite reductase"/>
    <property type="match status" value="1"/>
</dbReference>
<gene>
    <name evidence="3" type="ORF">EAH76_06645</name>
</gene>
<dbReference type="InterPro" id="IPR050282">
    <property type="entry name" value="Cycloisomerase_2"/>
</dbReference>
<accession>A0A502FXI4</accession>
<reference evidence="3 4" key="1">
    <citation type="journal article" date="2019" name="Environ. Microbiol.">
        <title>Species interactions and distinct microbial communities in high Arctic permafrost affected cryosols are associated with the CH4 and CO2 gas fluxes.</title>
        <authorList>
            <person name="Altshuler I."/>
            <person name="Hamel J."/>
            <person name="Turney S."/>
            <person name="Magnuson E."/>
            <person name="Levesque R."/>
            <person name="Greer C."/>
            <person name="Whyte L.G."/>
        </authorList>
    </citation>
    <scope>NUCLEOTIDE SEQUENCE [LARGE SCALE GENOMIC DNA]</scope>
    <source>
        <strain evidence="3 4">E6.1</strain>
    </source>
</reference>